<feature type="region of interest" description="Disordered" evidence="5">
    <location>
        <begin position="299"/>
        <end position="330"/>
    </location>
</feature>
<proteinExistence type="predicted"/>
<dbReference type="Proteomes" id="UP000698800">
    <property type="component" value="Unassembled WGS sequence"/>
</dbReference>
<dbReference type="GO" id="GO:0008270">
    <property type="term" value="F:zinc ion binding"/>
    <property type="evidence" value="ECO:0007669"/>
    <property type="project" value="UniProtKB-KW"/>
</dbReference>
<dbReference type="OrthoDB" id="983479at2759"/>
<feature type="region of interest" description="Disordered" evidence="5">
    <location>
        <begin position="65"/>
        <end position="180"/>
    </location>
</feature>
<evidence type="ECO:0000256" key="5">
    <source>
        <dbReference type="SAM" id="MobiDB-lite"/>
    </source>
</evidence>
<dbReference type="AlphaFoldDB" id="A0A9P8IBU2"/>
<dbReference type="PANTHER" id="PTHR46395">
    <property type="entry name" value="ADP-RIBOSYLATION FACTOR GTPASE-ACTIVATING PROTEIN 1"/>
    <property type="match status" value="1"/>
</dbReference>
<protein>
    <submittedName>
        <fullName evidence="6">Uncharacterized protein</fullName>
    </submittedName>
</protein>
<organism evidence="6 7">
    <name type="scientific">Glutinoglossum americanum</name>
    <dbReference type="NCBI Taxonomy" id="1670608"/>
    <lineage>
        <taxon>Eukaryota</taxon>
        <taxon>Fungi</taxon>
        <taxon>Dikarya</taxon>
        <taxon>Ascomycota</taxon>
        <taxon>Pezizomycotina</taxon>
        <taxon>Geoglossomycetes</taxon>
        <taxon>Geoglossales</taxon>
        <taxon>Geoglossaceae</taxon>
        <taxon>Glutinoglossum</taxon>
    </lineage>
</organism>
<keyword evidence="3" id="KW-0863">Zinc-finger</keyword>
<feature type="compositionally biased region" description="Basic and acidic residues" evidence="5">
    <location>
        <begin position="317"/>
        <end position="330"/>
    </location>
</feature>
<dbReference type="GO" id="GO:0005096">
    <property type="term" value="F:GTPase activator activity"/>
    <property type="evidence" value="ECO:0007669"/>
    <property type="project" value="UniProtKB-KW"/>
</dbReference>
<gene>
    <name evidence="6" type="ORF">FGG08_001242</name>
</gene>
<dbReference type="GO" id="GO:0032012">
    <property type="term" value="P:regulation of ARF protein signal transduction"/>
    <property type="evidence" value="ECO:0007669"/>
    <property type="project" value="TreeGrafter"/>
</dbReference>
<keyword evidence="4" id="KW-0862">Zinc</keyword>
<dbReference type="PANTHER" id="PTHR46395:SF1">
    <property type="entry name" value="ADP-RIBOSYLATION FACTOR GTPASE-ACTIVATING PROTEIN 1"/>
    <property type="match status" value="1"/>
</dbReference>
<evidence type="ECO:0000256" key="4">
    <source>
        <dbReference type="ARBA" id="ARBA00022833"/>
    </source>
</evidence>
<keyword evidence="1" id="KW-0343">GTPase activation</keyword>
<sequence>MDAFKTNEIVRMESGGNKAWRDFFDAHETTKITGVEWDEATVAERYSGEVGDEWKERLTAKIEGREYVPGKQTPSVASEPKLSRTSSIAGGSRSATPMGKDRLANPSLRSASPTPSLGTSTLGSRKARNEDYFAKLGNDNASRSDGLPPSQGGKYTGFGSAPFEPESSKDTPGLPGVDELTKDPLAALTKGFGWFTTTVGKSAKNVNEGWIQPTAQKIAEADLTTQARLTATQLGQNIQSTTKYTAESVSRFVETQSSTPSRGNYATVDGDKRDFWDNFGAPVEGGSASSKSSAIGTATMKKGGAAGGGGAAASTTAKDDGWDEDKWDKF</sequence>
<evidence type="ECO:0000313" key="6">
    <source>
        <dbReference type="EMBL" id="KAH0544593.1"/>
    </source>
</evidence>
<keyword evidence="2" id="KW-0479">Metal-binding</keyword>
<accession>A0A9P8IBU2</accession>
<name>A0A9P8IBU2_9PEZI</name>
<keyword evidence="7" id="KW-1185">Reference proteome</keyword>
<evidence type="ECO:0000256" key="2">
    <source>
        <dbReference type="ARBA" id="ARBA00022723"/>
    </source>
</evidence>
<comment type="caution">
    <text evidence="6">The sequence shown here is derived from an EMBL/GenBank/DDBJ whole genome shotgun (WGS) entry which is preliminary data.</text>
</comment>
<evidence type="ECO:0000313" key="7">
    <source>
        <dbReference type="Proteomes" id="UP000698800"/>
    </source>
</evidence>
<evidence type="ECO:0000256" key="1">
    <source>
        <dbReference type="ARBA" id="ARBA00022468"/>
    </source>
</evidence>
<dbReference type="GO" id="GO:0030100">
    <property type="term" value="P:regulation of endocytosis"/>
    <property type="evidence" value="ECO:0007669"/>
    <property type="project" value="TreeGrafter"/>
</dbReference>
<feature type="compositionally biased region" description="Polar residues" evidence="5">
    <location>
        <begin position="83"/>
        <end position="95"/>
    </location>
</feature>
<dbReference type="GO" id="GO:0000139">
    <property type="term" value="C:Golgi membrane"/>
    <property type="evidence" value="ECO:0007669"/>
    <property type="project" value="TreeGrafter"/>
</dbReference>
<feature type="compositionally biased region" description="Polar residues" evidence="5">
    <location>
        <begin position="107"/>
        <end position="123"/>
    </location>
</feature>
<evidence type="ECO:0000256" key="3">
    <source>
        <dbReference type="ARBA" id="ARBA00022771"/>
    </source>
</evidence>
<dbReference type="EMBL" id="JAGHQL010000016">
    <property type="protein sequence ID" value="KAH0544593.1"/>
    <property type="molecule type" value="Genomic_DNA"/>
</dbReference>
<reference evidence="6" key="1">
    <citation type="submission" date="2021-03" db="EMBL/GenBank/DDBJ databases">
        <title>Comparative genomics and phylogenomic investigation of the class Geoglossomycetes provide insights into ecological specialization and systematics.</title>
        <authorList>
            <person name="Melie T."/>
            <person name="Pirro S."/>
            <person name="Miller A.N."/>
            <person name="Quandt A."/>
        </authorList>
    </citation>
    <scope>NUCLEOTIDE SEQUENCE</scope>
    <source>
        <strain evidence="6">GBOQ0MN5Z8</strain>
    </source>
</reference>